<protein>
    <submittedName>
        <fullName evidence="2">Uncharacterized protein</fullName>
    </submittedName>
</protein>
<accession>A0ABD5QWY3</accession>
<dbReference type="Proteomes" id="UP001596145">
    <property type="component" value="Unassembled WGS sequence"/>
</dbReference>
<sequence length="254" mass="30326">MVYSEERYEELEEALHTKSREFVNVHENDKLARTLHITTNELMRIHGEVKQKYREEAGRRHVCQDTFFVKGLHSVYALHRLVKHHRYDAANREVRYLFETFFLLRGLNGDKDEAENIYREYLEELQELGDVDKMEQALHDFHATDRLFGVWRREYDACEEVWPEVKQFYNYFSNRSSHPVRMIGAALDGNWSEGEEKQLLTLGLYMQYGLTRELLKTFNDTSAEPFIKEESQPIVKRFDQVLGKDIPTFLLDMY</sequence>
<keyword evidence="3" id="KW-1185">Reference proteome</keyword>
<organism evidence="2 3">
    <name type="scientific">Halorubrum glutamatedens</name>
    <dbReference type="NCBI Taxonomy" id="2707018"/>
    <lineage>
        <taxon>Archaea</taxon>
        <taxon>Methanobacteriati</taxon>
        <taxon>Methanobacteriota</taxon>
        <taxon>Stenosarchaea group</taxon>
        <taxon>Halobacteria</taxon>
        <taxon>Halobacteriales</taxon>
        <taxon>Haloferacaceae</taxon>
        <taxon>Halorubrum</taxon>
    </lineage>
</organism>
<dbReference type="RefSeq" id="WP_122106948.1">
    <property type="nucleotide sequence ID" value="NZ_JBHSKV010000029.1"/>
</dbReference>
<gene>
    <name evidence="2" type="ORF">ACFPJA_17965</name>
</gene>
<comment type="caution">
    <text evidence="2">The sequence shown here is derived from an EMBL/GenBank/DDBJ whole genome shotgun (WGS) entry which is preliminary data.</text>
</comment>
<dbReference type="EMBL" id="JBHSKV010000029">
    <property type="protein sequence ID" value="MFC5136589.1"/>
    <property type="molecule type" value="Genomic_DNA"/>
</dbReference>
<evidence type="ECO:0000313" key="2">
    <source>
        <dbReference type="EMBL" id="MFC5136589.1"/>
    </source>
</evidence>
<keyword evidence="1" id="KW-0175">Coiled coil</keyword>
<evidence type="ECO:0000256" key="1">
    <source>
        <dbReference type="SAM" id="Coils"/>
    </source>
</evidence>
<reference evidence="2 3" key="1">
    <citation type="journal article" date="2019" name="Int. J. Syst. Evol. Microbiol.">
        <title>The Global Catalogue of Microorganisms (GCM) 10K type strain sequencing project: providing services to taxonomists for standard genome sequencing and annotation.</title>
        <authorList>
            <consortium name="The Broad Institute Genomics Platform"/>
            <consortium name="The Broad Institute Genome Sequencing Center for Infectious Disease"/>
            <person name="Wu L."/>
            <person name="Ma J."/>
        </authorList>
    </citation>
    <scope>NUCLEOTIDE SEQUENCE [LARGE SCALE GENOMIC DNA]</scope>
    <source>
        <strain evidence="2 3">CGMCC 1.16026</strain>
    </source>
</reference>
<name>A0ABD5QWY3_9EURY</name>
<proteinExistence type="predicted"/>
<evidence type="ECO:0000313" key="3">
    <source>
        <dbReference type="Proteomes" id="UP001596145"/>
    </source>
</evidence>
<dbReference type="AlphaFoldDB" id="A0ABD5QWY3"/>
<feature type="coiled-coil region" evidence="1">
    <location>
        <begin position="104"/>
        <end position="131"/>
    </location>
</feature>